<evidence type="ECO:0000256" key="2">
    <source>
        <dbReference type="ARBA" id="ARBA00023015"/>
    </source>
</evidence>
<protein>
    <submittedName>
        <fullName evidence="6">LysR family transcriptional regulator</fullName>
    </submittedName>
</protein>
<dbReference type="Proteomes" id="UP001297600">
    <property type="component" value="Unassembled WGS sequence"/>
</dbReference>
<proteinExistence type="inferred from homology"/>
<dbReference type="InterPro" id="IPR036388">
    <property type="entry name" value="WH-like_DNA-bd_sf"/>
</dbReference>
<keyword evidence="7" id="KW-1185">Reference proteome</keyword>
<keyword evidence="3" id="KW-0238">DNA-binding</keyword>
<evidence type="ECO:0000256" key="3">
    <source>
        <dbReference type="ARBA" id="ARBA00023125"/>
    </source>
</evidence>
<keyword evidence="2" id="KW-0805">Transcription regulation</keyword>
<dbReference type="RefSeq" id="WP_237980336.1">
    <property type="nucleotide sequence ID" value="NZ_JAKNCT010000013.1"/>
</dbReference>
<dbReference type="PANTHER" id="PTHR30419">
    <property type="entry name" value="HTH-TYPE TRANSCRIPTIONAL REGULATOR YBHD"/>
    <property type="match status" value="1"/>
</dbReference>
<name>A0ABS9MT49_9BURK</name>
<keyword evidence="4" id="KW-0804">Transcription</keyword>
<dbReference type="PROSITE" id="PS50931">
    <property type="entry name" value="HTH_LYSR"/>
    <property type="match status" value="1"/>
</dbReference>
<reference evidence="6 7" key="1">
    <citation type="submission" date="2022-02" db="EMBL/GenBank/DDBJ databases">
        <title>Mesosutterella porci, a novel member of the family Sutterellaceae from pig feces.</title>
        <authorList>
            <person name="Wylensek D."/>
            <person name="Clavel T."/>
        </authorList>
    </citation>
    <scope>NUCLEOTIDE SEQUENCE [LARGE SCALE GENOMIC DNA]</scope>
    <source>
        <strain evidence="7">oilRF-744-wt-GAM-9</strain>
    </source>
</reference>
<dbReference type="Pfam" id="PF00126">
    <property type="entry name" value="HTH_1"/>
    <property type="match status" value="1"/>
</dbReference>
<evidence type="ECO:0000313" key="7">
    <source>
        <dbReference type="Proteomes" id="UP001297600"/>
    </source>
</evidence>
<dbReference type="SUPFAM" id="SSF53850">
    <property type="entry name" value="Periplasmic binding protein-like II"/>
    <property type="match status" value="1"/>
</dbReference>
<dbReference type="SUPFAM" id="SSF46785">
    <property type="entry name" value="Winged helix' DNA-binding domain"/>
    <property type="match status" value="1"/>
</dbReference>
<organism evidence="6 7">
    <name type="scientific">Mesosutterella porci</name>
    <dbReference type="NCBI Taxonomy" id="2915351"/>
    <lineage>
        <taxon>Bacteria</taxon>
        <taxon>Pseudomonadati</taxon>
        <taxon>Pseudomonadota</taxon>
        <taxon>Betaproteobacteria</taxon>
        <taxon>Burkholderiales</taxon>
        <taxon>Sutterellaceae</taxon>
        <taxon>Mesosutterella</taxon>
    </lineage>
</organism>
<dbReference type="EMBL" id="JAKNCT010000013">
    <property type="protein sequence ID" value="MCG5031797.1"/>
    <property type="molecule type" value="Genomic_DNA"/>
</dbReference>
<accession>A0ABS9MT49</accession>
<evidence type="ECO:0000313" key="6">
    <source>
        <dbReference type="EMBL" id="MCG5031797.1"/>
    </source>
</evidence>
<evidence type="ECO:0000256" key="4">
    <source>
        <dbReference type="ARBA" id="ARBA00023163"/>
    </source>
</evidence>
<dbReference type="CDD" id="cd05466">
    <property type="entry name" value="PBP2_LTTR_substrate"/>
    <property type="match status" value="1"/>
</dbReference>
<feature type="domain" description="HTH lysR-type" evidence="5">
    <location>
        <begin position="1"/>
        <end position="58"/>
    </location>
</feature>
<dbReference type="InterPro" id="IPR005119">
    <property type="entry name" value="LysR_subst-bd"/>
</dbReference>
<comment type="caution">
    <text evidence="6">The sequence shown here is derived from an EMBL/GenBank/DDBJ whole genome shotgun (WGS) entry which is preliminary data.</text>
</comment>
<dbReference type="InterPro" id="IPR000847">
    <property type="entry name" value="LysR_HTH_N"/>
</dbReference>
<evidence type="ECO:0000256" key="1">
    <source>
        <dbReference type="ARBA" id="ARBA00009437"/>
    </source>
</evidence>
<dbReference type="InterPro" id="IPR050950">
    <property type="entry name" value="HTH-type_LysR_regulators"/>
</dbReference>
<dbReference type="Pfam" id="PF03466">
    <property type="entry name" value="LysR_substrate"/>
    <property type="match status" value="1"/>
</dbReference>
<dbReference type="InterPro" id="IPR036390">
    <property type="entry name" value="WH_DNA-bd_sf"/>
</dbReference>
<sequence>MTGKPLRYLEAVAQTGAISAAARQLFVSPPSLSQFVKRLEEDNGIVIFDRSSGPWKLTLEGKYFLDCERRIEAILRERHQYFEDLKTGLSGELRVGSTQYRSETLLSRILPVFAERYPGIRVRITELTTQELVSAAGNGEVDCAFVISRMMTKELVGVEVYQENVLLAVPRKLAARGGMKVPGPGRPPFPRISFSKVADLPFIIMKSGQAFREYFEILCARYGVKPAVALETQSILTVPALVSAGLGAALVPDTLCPELGEKEVEFFSLGGDLPVNTLSLVRRRGKYVPRACQLFFETAYTVLKGSGGLRSADF</sequence>
<evidence type="ECO:0000259" key="5">
    <source>
        <dbReference type="PROSITE" id="PS50931"/>
    </source>
</evidence>
<comment type="similarity">
    <text evidence="1">Belongs to the LysR transcriptional regulatory family.</text>
</comment>
<dbReference type="Gene3D" id="1.10.10.10">
    <property type="entry name" value="Winged helix-like DNA-binding domain superfamily/Winged helix DNA-binding domain"/>
    <property type="match status" value="1"/>
</dbReference>
<dbReference type="Gene3D" id="3.40.190.290">
    <property type="match status" value="1"/>
</dbReference>
<gene>
    <name evidence="6" type="ORF">MAF45_10155</name>
</gene>